<dbReference type="Pfam" id="PF00583">
    <property type="entry name" value="Acetyltransf_1"/>
    <property type="match status" value="1"/>
</dbReference>
<dbReference type="NCBIfam" id="TIGR03827">
    <property type="entry name" value="GNAT_ablB"/>
    <property type="match status" value="1"/>
</dbReference>
<dbReference type="InterPro" id="IPR000182">
    <property type="entry name" value="GNAT_dom"/>
</dbReference>
<dbReference type="Gene3D" id="3.40.630.30">
    <property type="match status" value="1"/>
</dbReference>
<dbReference type="AlphaFoldDB" id="A0AA51UI41"/>
<evidence type="ECO:0000259" key="1">
    <source>
        <dbReference type="PROSITE" id="PS51186"/>
    </source>
</evidence>
<name>A0AA51UI41_9EURY</name>
<feature type="domain" description="N-acetyltransferase" evidence="1">
    <location>
        <begin position="140"/>
        <end position="293"/>
    </location>
</feature>
<dbReference type="SUPFAM" id="SSF55729">
    <property type="entry name" value="Acyl-CoA N-acyltransferases (Nat)"/>
    <property type="match status" value="1"/>
</dbReference>
<evidence type="ECO:0000313" key="2">
    <source>
        <dbReference type="EMBL" id="WMW23946.1"/>
    </source>
</evidence>
<dbReference type="InterPro" id="IPR022525">
    <property type="entry name" value="GNAT_AblB"/>
</dbReference>
<dbReference type="CDD" id="cd04301">
    <property type="entry name" value="NAT_SF"/>
    <property type="match status" value="1"/>
</dbReference>
<dbReference type="RefSeq" id="WP_309309764.1">
    <property type="nucleotide sequence ID" value="NZ_CP133592.1"/>
</dbReference>
<dbReference type="GO" id="GO:0008080">
    <property type="term" value="F:N-acetyltransferase activity"/>
    <property type="evidence" value="ECO:0007669"/>
    <property type="project" value="InterPro"/>
</dbReference>
<dbReference type="GeneID" id="84232549"/>
<evidence type="ECO:0000313" key="3">
    <source>
        <dbReference type="Proteomes" id="UP001182908"/>
    </source>
</evidence>
<organism evidence="2 3">
    <name type="scientific">Methanolobus sediminis</name>
    <dbReference type="NCBI Taxonomy" id="3072978"/>
    <lineage>
        <taxon>Archaea</taxon>
        <taxon>Methanobacteriati</taxon>
        <taxon>Methanobacteriota</taxon>
        <taxon>Stenosarchaea group</taxon>
        <taxon>Methanomicrobia</taxon>
        <taxon>Methanosarcinales</taxon>
        <taxon>Methanosarcinaceae</taxon>
        <taxon>Methanolobus</taxon>
    </lineage>
</organism>
<dbReference type="EMBL" id="CP133592">
    <property type="protein sequence ID" value="WMW23946.1"/>
    <property type="molecule type" value="Genomic_DNA"/>
</dbReference>
<protein>
    <submittedName>
        <fullName evidence="2">Beta-lysine N-acetyltransferase</fullName>
    </submittedName>
</protein>
<accession>A0AA51UI41</accession>
<proteinExistence type="predicted"/>
<reference evidence="2 3" key="1">
    <citation type="submission" date="2023-08" db="EMBL/GenBank/DDBJ databases">
        <title>Methanolobus mangrovi sp. nov. and Methanolobus sediminis sp. nov, two novel methylotrophic methanogens isolated from mangrove sediments in China.</title>
        <authorList>
            <person name="Zhou J."/>
        </authorList>
    </citation>
    <scope>NUCLEOTIDE SEQUENCE [LARGE SCALE GENOMIC DNA]</scope>
    <source>
        <strain evidence="2 3">FTZ6</strain>
    </source>
</reference>
<dbReference type="Proteomes" id="UP001182908">
    <property type="component" value="Chromosome"/>
</dbReference>
<sequence length="293" mass="33233">MYLKIQNAWREGTLRDQVLKIDNSVIQHGPFNDRVYLMKLSPMDHKDVPARVEEIAENNGYSKIFSKIPSSAKGHFQETGHVEEAYVPGMYNGYEGASFMAKFLSDERGNEQSPDEVKAVISTALSKLNESKEVQLSGDEECFVCTGEDVREMAKIYGEIFSSYPFPIKDPEYLLRTMQENLIYFGIRKAGKIVALSSCEMDVGNSNVEMTDFATLPEYRGRGYSYYLLKKMESKMREMGIITAYTIARARSYGMNITFSRSSYSYAGTLVNNTNISGSIESMNVWYKKLGQM</sequence>
<dbReference type="KEGG" id="mseb:RE474_07490"/>
<gene>
    <name evidence="2" type="primary">ablB</name>
    <name evidence="2" type="ORF">RE474_07490</name>
</gene>
<dbReference type="InterPro" id="IPR016181">
    <property type="entry name" value="Acyl_CoA_acyltransferase"/>
</dbReference>
<dbReference type="PROSITE" id="PS51186">
    <property type="entry name" value="GNAT"/>
    <property type="match status" value="1"/>
</dbReference>
<keyword evidence="3" id="KW-1185">Reference proteome</keyword>